<evidence type="ECO:0000259" key="5">
    <source>
        <dbReference type="PROSITE" id="PS50160"/>
    </source>
</evidence>
<organism evidence="6 7">
    <name type="scientific">Syntrophomonas zehnderi OL-4</name>
    <dbReference type="NCBI Taxonomy" id="690567"/>
    <lineage>
        <taxon>Bacteria</taxon>
        <taxon>Bacillati</taxon>
        <taxon>Bacillota</taxon>
        <taxon>Clostridia</taxon>
        <taxon>Eubacteriales</taxon>
        <taxon>Syntrophomonadaceae</taxon>
        <taxon>Syntrophomonas</taxon>
    </lineage>
</organism>
<dbReference type="InterPro" id="IPR050191">
    <property type="entry name" value="ATP-dep_DNA_ligase"/>
</dbReference>
<dbReference type="GO" id="GO:0006310">
    <property type="term" value="P:DNA recombination"/>
    <property type="evidence" value="ECO:0007669"/>
    <property type="project" value="InterPro"/>
</dbReference>
<accession>A0A0E4C9R8</accession>
<evidence type="ECO:0000256" key="2">
    <source>
        <dbReference type="ARBA" id="ARBA00012727"/>
    </source>
</evidence>
<dbReference type="InterPro" id="IPR012340">
    <property type="entry name" value="NA-bd_OB-fold"/>
</dbReference>
<dbReference type="CDD" id="cd07906">
    <property type="entry name" value="Adenylation_DNA_ligase_LigD_LigC"/>
    <property type="match status" value="1"/>
</dbReference>
<evidence type="ECO:0000313" key="6">
    <source>
        <dbReference type="EMBL" id="CFY09236.1"/>
    </source>
</evidence>
<dbReference type="Proteomes" id="UP000045545">
    <property type="component" value="Unassembled WGS sequence"/>
</dbReference>
<dbReference type="GO" id="GO:0005524">
    <property type="term" value="F:ATP binding"/>
    <property type="evidence" value="ECO:0007669"/>
    <property type="project" value="InterPro"/>
</dbReference>
<reference evidence="6 7" key="1">
    <citation type="submission" date="2015-03" db="EMBL/GenBank/DDBJ databases">
        <authorList>
            <person name="Murphy D."/>
        </authorList>
    </citation>
    <scope>NUCLEOTIDE SEQUENCE [LARGE SCALE GENOMIC DNA]</scope>
    <source>
        <strain evidence="6 7">OL-4</strain>
    </source>
</reference>
<dbReference type="Gene3D" id="2.40.50.140">
    <property type="entry name" value="Nucleic acid-binding proteins"/>
    <property type="match status" value="1"/>
</dbReference>
<proteinExistence type="inferred from homology"/>
<sequence length="315" mass="36069">MIMMSQLIKDYQTVMEPVTFPKAFDDENYIYQVKWDGVRMIAVVHESRVRLINKHGHERTNQYGELQELPAMLDAKTAVLDGELVVLKEGKPSFPSIMRRDSSRDAKSLSYLRELLPVHYMVFDLLHLNGQDLRQENLLARKSRLEKILFSQGFLHLVEDFDSGRALFKAVDEFNMEGIVAKAKESLYLPGKKHRQWLKIKCLRSQNCLVGGYTLRGNVVNALLLGVYKDGGLSYVGKAGSGLSHGQQQILSEQLPGLEISCSPFINLDKIKTDCFFIKPEIGVRVEYLEWSEDMKLRSPTIKEFIRLKLQDCQV</sequence>
<dbReference type="AlphaFoldDB" id="A0A0E4C9R8"/>
<protein>
    <recommendedName>
        <fullName evidence="2">DNA ligase (ATP)</fullName>
        <ecNumber evidence="2">6.5.1.1</ecNumber>
    </recommendedName>
</protein>
<evidence type="ECO:0000256" key="4">
    <source>
        <dbReference type="ARBA" id="ARBA00034003"/>
    </source>
</evidence>
<evidence type="ECO:0000256" key="3">
    <source>
        <dbReference type="ARBA" id="ARBA00022598"/>
    </source>
</evidence>
<dbReference type="SUPFAM" id="SSF50249">
    <property type="entry name" value="Nucleic acid-binding proteins"/>
    <property type="match status" value="1"/>
</dbReference>
<comment type="similarity">
    <text evidence="1">Belongs to the ATP-dependent DNA ligase family.</text>
</comment>
<dbReference type="PANTHER" id="PTHR45674:SF4">
    <property type="entry name" value="DNA LIGASE 1"/>
    <property type="match status" value="1"/>
</dbReference>
<gene>
    <name evidence="6" type="ORF">2710</name>
</gene>
<dbReference type="InterPro" id="IPR012309">
    <property type="entry name" value="DNA_ligase_ATP-dep_C"/>
</dbReference>
<keyword evidence="7" id="KW-1185">Reference proteome</keyword>
<evidence type="ECO:0000256" key="1">
    <source>
        <dbReference type="ARBA" id="ARBA00007572"/>
    </source>
</evidence>
<dbReference type="CDD" id="cd07971">
    <property type="entry name" value="OBF_DNA_ligase_LigD"/>
    <property type="match status" value="1"/>
</dbReference>
<dbReference type="Gene3D" id="3.30.1490.70">
    <property type="match status" value="1"/>
</dbReference>
<dbReference type="InterPro" id="IPR014146">
    <property type="entry name" value="LigD_ligase_dom"/>
</dbReference>
<dbReference type="GO" id="GO:0006281">
    <property type="term" value="P:DNA repair"/>
    <property type="evidence" value="ECO:0007669"/>
    <property type="project" value="InterPro"/>
</dbReference>
<comment type="catalytic activity">
    <reaction evidence="4">
        <text>ATP + (deoxyribonucleotide)n-3'-hydroxyl + 5'-phospho-(deoxyribonucleotide)m = (deoxyribonucleotide)n+m + AMP + diphosphate.</text>
        <dbReference type="EC" id="6.5.1.1"/>
    </reaction>
</comment>
<dbReference type="Pfam" id="PF01068">
    <property type="entry name" value="DNA_ligase_A_M"/>
    <property type="match status" value="1"/>
</dbReference>
<evidence type="ECO:0000313" key="7">
    <source>
        <dbReference type="Proteomes" id="UP000045545"/>
    </source>
</evidence>
<dbReference type="NCBIfam" id="TIGR02779">
    <property type="entry name" value="NHEJ_ligase_lig"/>
    <property type="match status" value="1"/>
</dbReference>
<dbReference type="SUPFAM" id="SSF56091">
    <property type="entry name" value="DNA ligase/mRNA capping enzyme, catalytic domain"/>
    <property type="match status" value="1"/>
</dbReference>
<dbReference type="EMBL" id="CGIH01000051">
    <property type="protein sequence ID" value="CFY09236.1"/>
    <property type="molecule type" value="Genomic_DNA"/>
</dbReference>
<dbReference type="PANTHER" id="PTHR45674">
    <property type="entry name" value="DNA LIGASE 1/3 FAMILY MEMBER"/>
    <property type="match status" value="1"/>
</dbReference>
<dbReference type="GO" id="GO:0003910">
    <property type="term" value="F:DNA ligase (ATP) activity"/>
    <property type="evidence" value="ECO:0007669"/>
    <property type="project" value="UniProtKB-EC"/>
</dbReference>
<dbReference type="PROSITE" id="PS50160">
    <property type="entry name" value="DNA_LIGASE_A3"/>
    <property type="match status" value="1"/>
</dbReference>
<dbReference type="Gene3D" id="3.30.470.30">
    <property type="entry name" value="DNA ligase/mRNA capping enzyme"/>
    <property type="match status" value="1"/>
</dbReference>
<dbReference type="STRING" id="690567.2710"/>
<dbReference type="InterPro" id="IPR012310">
    <property type="entry name" value="DNA_ligase_ATP-dep_cent"/>
</dbReference>
<dbReference type="EC" id="6.5.1.1" evidence="2"/>
<feature type="domain" description="ATP-dependent DNA ligase family profile" evidence="5">
    <location>
        <begin position="118"/>
        <end position="232"/>
    </location>
</feature>
<dbReference type="Pfam" id="PF04679">
    <property type="entry name" value="DNA_ligase_A_C"/>
    <property type="match status" value="1"/>
</dbReference>
<keyword evidence="3 6" id="KW-0436">Ligase</keyword>
<name>A0A0E4C9R8_9FIRM</name>